<dbReference type="PANTHER" id="PTHR43479">
    <property type="entry name" value="ACREF/ENVCD OPERON REPRESSOR-RELATED"/>
    <property type="match status" value="1"/>
</dbReference>
<name>A0ABN8EK48_9GAMM</name>
<dbReference type="PRINTS" id="PR00455">
    <property type="entry name" value="HTHTETR"/>
</dbReference>
<keyword evidence="5" id="KW-1185">Reference proteome</keyword>
<keyword evidence="1 2" id="KW-0238">DNA-binding</keyword>
<comment type="caution">
    <text evidence="4">The sequence shown here is derived from an EMBL/GenBank/DDBJ whole genome shotgun (WGS) entry which is preliminary data.</text>
</comment>
<dbReference type="SUPFAM" id="SSF48498">
    <property type="entry name" value="Tetracyclin repressor-like, C-terminal domain"/>
    <property type="match status" value="1"/>
</dbReference>
<accession>A0ABN8EK48</accession>
<proteinExistence type="predicted"/>
<feature type="domain" description="HTH tetR-type" evidence="3">
    <location>
        <begin position="18"/>
        <end position="78"/>
    </location>
</feature>
<evidence type="ECO:0000313" key="4">
    <source>
        <dbReference type="EMBL" id="CAH0990476.1"/>
    </source>
</evidence>
<evidence type="ECO:0000256" key="2">
    <source>
        <dbReference type="PROSITE-ProRule" id="PRU00335"/>
    </source>
</evidence>
<reference evidence="4" key="1">
    <citation type="submission" date="2021-12" db="EMBL/GenBank/DDBJ databases">
        <authorList>
            <person name="Rodrigo-Torres L."/>
            <person name="Arahal R. D."/>
            <person name="Lucena T."/>
        </authorList>
    </citation>
    <scope>NUCLEOTIDE SEQUENCE</scope>
    <source>
        <strain evidence="4">CECT 8267</strain>
    </source>
</reference>
<dbReference type="InterPro" id="IPR009057">
    <property type="entry name" value="Homeodomain-like_sf"/>
</dbReference>
<sequence length="220" mass="25097">MHYQPSTDTMNQRQRQRLATRTKILESAASVFAELGFEAASMGEIAKRGDLKKALVQYHFETKEQLWKETVDRLWQERKTALPSIDLSQCNQESDQHLLTDILKSIIIFAKAHPKWLYIMFRESSGKGQRLEWFINHYMREDYDSSIRFVESFQQRGLLPAGNPLHLTHIICGALTYVLFIAPMSTKVTGIDPTSDEAIDGLVSMLVGLLQHSLPGKNTS</sequence>
<feature type="DNA-binding region" description="H-T-H motif" evidence="2">
    <location>
        <begin position="41"/>
        <end position="60"/>
    </location>
</feature>
<dbReference type="InterPro" id="IPR036271">
    <property type="entry name" value="Tet_transcr_reg_TetR-rel_C_sf"/>
</dbReference>
<evidence type="ECO:0000259" key="3">
    <source>
        <dbReference type="PROSITE" id="PS50977"/>
    </source>
</evidence>
<dbReference type="PANTHER" id="PTHR43479:SF11">
    <property type="entry name" value="ACREF_ENVCD OPERON REPRESSOR-RELATED"/>
    <property type="match status" value="1"/>
</dbReference>
<dbReference type="EMBL" id="CAKLPX010000001">
    <property type="protein sequence ID" value="CAH0990476.1"/>
    <property type="molecule type" value="Genomic_DNA"/>
</dbReference>
<organism evidence="4 5">
    <name type="scientific">Sinobacterium norvegicum</name>
    <dbReference type="NCBI Taxonomy" id="1641715"/>
    <lineage>
        <taxon>Bacteria</taxon>
        <taxon>Pseudomonadati</taxon>
        <taxon>Pseudomonadota</taxon>
        <taxon>Gammaproteobacteria</taxon>
        <taxon>Cellvibrionales</taxon>
        <taxon>Spongiibacteraceae</taxon>
        <taxon>Sinobacterium</taxon>
    </lineage>
</organism>
<dbReference type="SUPFAM" id="SSF46689">
    <property type="entry name" value="Homeodomain-like"/>
    <property type="match status" value="1"/>
</dbReference>
<evidence type="ECO:0000313" key="5">
    <source>
        <dbReference type="Proteomes" id="UP000838100"/>
    </source>
</evidence>
<dbReference type="Pfam" id="PF00440">
    <property type="entry name" value="TetR_N"/>
    <property type="match status" value="1"/>
</dbReference>
<dbReference type="InterPro" id="IPR050624">
    <property type="entry name" value="HTH-type_Tx_Regulator"/>
</dbReference>
<dbReference type="RefSeq" id="WP_237443160.1">
    <property type="nucleotide sequence ID" value="NZ_CAKLPX010000001.1"/>
</dbReference>
<dbReference type="Gene3D" id="1.10.357.10">
    <property type="entry name" value="Tetracycline Repressor, domain 2"/>
    <property type="match status" value="1"/>
</dbReference>
<evidence type="ECO:0000256" key="1">
    <source>
        <dbReference type="ARBA" id="ARBA00023125"/>
    </source>
</evidence>
<dbReference type="PROSITE" id="PS50977">
    <property type="entry name" value="HTH_TETR_2"/>
    <property type="match status" value="1"/>
</dbReference>
<dbReference type="Proteomes" id="UP000838100">
    <property type="component" value="Unassembled WGS sequence"/>
</dbReference>
<dbReference type="InterPro" id="IPR001647">
    <property type="entry name" value="HTH_TetR"/>
</dbReference>
<gene>
    <name evidence="4" type="ORF">SIN8267_00568</name>
</gene>
<protein>
    <recommendedName>
        <fullName evidence="3">HTH tetR-type domain-containing protein</fullName>
    </recommendedName>
</protein>